<dbReference type="InterPro" id="IPR011004">
    <property type="entry name" value="Trimer_LpxA-like_sf"/>
</dbReference>
<dbReference type="Proteomes" id="UP000002698">
    <property type="component" value="Chromosome"/>
</dbReference>
<dbReference type="OrthoDB" id="15372at2157"/>
<dbReference type="InterPro" id="IPR029044">
    <property type="entry name" value="Nucleotide-diphossugar_trans"/>
</dbReference>
<proteinExistence type="predicted"/>
<dbReference type="KEGG" id="nph:NP_4680A"/>
<feature type="region of interest" description="Disordered" evidence="2">
    <location>
        <begin position="156"/>
        <end position="180"/>
    </location>
</feature>
<dbReference type="InterPro" id="IPR005835">
    <property type="entry name" value="NTP_transferase_dom"/>
</dbReference>
<dbReference type="EMBL" id="CR936257">
    <property type="protein sequence ID" value="CAI50431.1"/>
    <property type="molecule type" value="Genomic_DNA"/>
</dbReference>
<feature type="compositionally biased region" description="Low complexity" evidence="2">
    <location>
        <begin position="163"/>
        <end position="174"/>
    </location>
</feature>
<protein>
    <recommendedName>
        <fullName evidence="1">Bifunctional protein GlmU</fullName>
    </recommendedName>
</protein>
<dbReference type="GO" id="GO:0016779">
    <property type="term" value="F:nucleotidyltransferase activity"/>
    <property type="evidence" value="ECO:0007669"/>
    <property type="project" value="UniProtKB-KW"/>
</dbReference>
<dbReference type="EnsemblBacteria" id="CAI50431">
    <property type="protein sequence ID" value="CAI50431"/>
    <property type="gene ID" value="NP_4680A"/>
</dbReference>
<sequence length="357" mass="37643">MDAIVLAGGYATRLWPVTRHRPKMLLPLGERTVLDRLLAELEAESRIDDVFVSTNAQFETLIRNHLAETDFEKPQVSVESTTGEDEKLGVIAALAQLVEREALDDDTLVVGGDNVLGLSLARFCDQFEAHGGPTLAAYDVGTPAAASSYGVLETAAPAGQTDGGSDTAAATPTDSDAEVGGDTSLEVTTFAEKPDDPSSSLVSVACYGFPAELLSKFDAYLAAGNNPDEPGWFVKWLVEETPETVQAVPFDDAWFDVGTPESYLNAVAWALDGDSYVHPEAAIGDDVTLGSNVHVMADAEITDSSLERTVVFPEATIADSELERTLVDTGAELESVALSESVIGAYTRLGGAGGRPG</sequence>
<dbReference type="PANTHER" id="PTHR42883:SF2">
    <property type="entry name" value="THYMIDYLYLTRANSFERASE"/>
    <property type="match status" value="1"/>
</dbReference>
<dbReference type="GeneID" id="3702773"/>
<feature type="domain" description="Nucleotidyl transferase" evidence="3">
    <location>
        <begin position="3"/>
        <end position="267"/>
    </location>
</feature>
<dbReference type="Pfam" id="PF00483">
    <property type="entry name" value="NTP_transferase"/>
    <property type="match status" value="1"/>
</dbReference>
<name>A0A1U7EYW7_NATPD</name>
<keyword evidence="4" id="KW-0808">Transferase</keyword>
<accession>A0A1U7EYW7</accession>
<evidence type="ECO:0000256" key="2">
    <source>
        <dbReference type="SAM" id="MobiDB-lite"/>
    </source>
</evidence>
<keyword evidence="5" id="KW-1185">Reference proteome</keyword>
<evidence type="ECO:0000313" key="4">
    <source>
        <dbReference type="EMBL" id="CAI50431.1"/>
    </source>
</evidence>
<dbReference type="HOGENOM" id="CLU_029499_4_0_2"/>
<dbReference type="CDD" id="cd04181">
    <property type="entry name" value="NTP_transferase"/>
    <property type="match status" value="1"/>
</dbReference>
<organism evidence="4 5">
    <name type="scientific">Natronomonas pharaonis (strain ATCC 35678 / DSM 2160 / CIP 103997 / JCM 8858 / NBRC 14720 / NCIMB 2260 / Gabara)</name>
    <name type="common">Halobacterium pharaonis</name>
    <dbReference type="NCBI Taxonomy" id="348780"/>
    <lineage>
        <taxon>Archaea</taxon>
        <taxon>Methanobacteriati</taxon>
        <taxon>Methanobacteriota</taxon>
        <taxon>Stenosarchaea group</taxon>
        <taxon>Halobacteria</taxon>
        <taxon>Halobacteriales</taxon>
        <taxon>Natronomonadaceae</taxon>
        <taxon>Natronomonas</taxon>
    </lineage>
</organism>
<gene>
    <name evidence="4" type="primary">graD4</name>
    <name evidence="4" type="ordered locus">NP_4680A</name>
</gene>
<dbReference type="AlphaFoldDB" id="A0A1U7EYW7"/>
<dbReference type="SUPFAM" id="SSF51161">
    <property type="entry name" value="Trimeric LpxA-like enzymes"/>
    <property type="match status" value="1"/>
</dbReference>
<keyword evidence="4" id="KW-0548">Nucleotidyltransferase</keyword>
<evidence type="ECO:0000256" key="1">
    <source>
        <dbReference type="ARBA" id="ARBA00013414"/>
    </source>
</evidence>
<dbReference type="eggNOG" id="arCOG00666">
    <property type="taxonomic scope" value="Archaea"/>
</dbReference>
<dbReference type="PANTHER" id="PTHR42883">
    <property type="entry name" value="GLUCOSE-1-PHOSPHATE THYMIDYLTRANSFERASE"/>
    <property type="match status" value="1"/>
</dbReference>
<evidence type="ECO:0000259" key="3">
    <source>
        <dbReference type="Pfam" id="PF00483"/>
    </source>
</evidence>
<dbReference type="SUPFAM" id="SSF53448">
    <property type="entry name" value="Nucleotide-diphospho-sugar transferases"/>
    <property type="match status" value="1"/>
</dbReference>
<dbReference type="STRING" id="348780.NP_4680A"/>
<dbReference type="Gene3D" id="3.90.550.10">
    <property type="entry name" value="Spore Coat Polysaccharide Biosynthesis Protein SpsA, Chain A"/>
    <property type="match status" value="1"/>
</dbReference>
<reference evidence="4 5" key="1">
    <citation type="journal article" date="2005" name="Genome Res.">
        <title>Living with two extremes: conclusions from the genome sequence of Natronomonas pharaonis.</title>
        <authorList>
            <person name="Falb M."/>
            <person name="Pfeiffer F."/>
            <person name="Palm P."/>
            <person name="Rodewald K."/>
            <person name="Hickmann V."/>
            <person name="Tittor J."/>
            <person name="Oesterhelt D."/>
        </authorList>
    </citation>
    <scope>NUCLEOTIDE SEQUENCE [LARGE SCALE GENOMIC DNA]</scope>
    <source>
        <strain evidence="5">ATCC 35678 / DSM 2160 / CIP 103997 / JCM 8858 / NBRC 14720 / NCIMB 2260 / Gabara</strain>
    </source>
</reference>
<dbReference type="RefSeq" id="WP_011324045.1">
    <property type="nucleotide sequence ID" value="NC_007426.1"/>
</dbReference>
<evidence type="ECO:0000313" key="5">
    <source>
        <dbReference type="Proteomes" id="UP000002698"/>
    </source>
</evidence>